<evidence type="ECO:0000313" key="3">
    <source>
        <dbReference type="Proteomes" id="UP001156666"/>
    </source>
</evidence>
<evidence type="ECO:0000313" key="2">
    <source>
        <dbReference type="EMBL" id="GLR19276.1"/>
    </source>
</evidence>
<dbReference type="InterPro" id="IPR021255">
    <property type="entry name" value="DUF2807"/>
</dbReference>
<feature type="domain" description="Putative auto-transporter adhesin head GIN" evidence="1">
    <location>
        <begin position="42"/>
        <end position="231"/>
    </location>
</feature>
<dbReference type="Gene3D" id="2.160.20.120">
    <property type="match status" value="1"/>
</dbReference>
<reference evidence="2" key="2">
    <citation type="submission" date="2023-01" db="EMBL/GenBank/DDBJ databases">
        <title>Draft genome sequence of Portibacter lacus strain NBRC 108769.</title>
        <authorList>
            <person name="Sun Q."/>
            <person name="Mori K."/>
        </authorList>
    </citation>
    <scope>NUCLEOTIDE SEQUENCE</scope>
    <source>
        <strain evidence="2">NBRC 108769</strain>
    </source>
</reference>
<organism evidence="2 3">
    <name type="scientific">Portibacter lacus</name>
    <dbReference type="NCBI Taxonomy" id="1099794"/>
    <lineage>
        <taxon>Bacteria</taxon>
        <taxon>Pseudomonadati</taxon>
        <taxon>Bacteroidota</taxon>
        <taxon>Saprospiria</taxon>
        <taxon>Saprospirales</taxon>
        <taxon>Haliscomenobacteraceae</taxon>
        <taxon>Portibacter</taxon>
    </lineage>
</organism>
<protein>
    <submittedName>
        <fullName evidence="2">DUF2807 domain-containing protein</fullName>
    </submittedName>
</protein>
<accession>A0AA37SR59</accession>
<sequence>MKKINIAFIAAIIGIVSFTSCEKELFGCISGKGEKETRIVSFEKIEGFDVDGSNNVIIMEGDEQLIEITSYPNIIDRWIEDSSVEDGILRAGIRRCVTGFKKNDIEIRATISSLKLVAISGSGDVETVGTFENVDDLEIDISGSGEMDLDLGDNMDFIDIKVSGSGNIKISGANNETEIRVSGSGKIRNFDLVSQSCSVRVSGSGDAEVNVVNDLEVKITGSGDVCYKGQPIVNSNITGSGNIKNCN</sequence>
<dbReference type="RefSeq" id="WP_235292021.1">
    <property type="nucleotide sequence ID" value="NZ_BSOH01000027.1"/>
</dbReference>
<dbReference type="PANTHER" id="PTHR39200:SF1">
    <property type="entry name" value="AUTO-TRANSPORTER ADHESIN HEAD GIN DOMAIN-CONTAINING PROTEIN-RELATED"/>
    <property type="match status" value="1"/>
</dbReference>
<dbReference type="Pfam" id="PF10988">
    <property type="entry name" value="DUF2807"/>
    <property type="match status" value="1"/>
</dbReference>
<dbReference type="PROSITE" id="PS51257">
    <property type="entry name" value="PROKAR_LIPOPROTEIN"/>
    <property type="match status" value="1"/>
</dbReference>
<reference evidence="2" key="1">
    <citation type="journal article" date="2014" name="Int. J. Syst. Evol. Microbiol.">
        <title>Complete genome sequence of Corynebacterium casei LMG S-19264T (=DSM 44701T), isolated from a smear-ripened cheese.</title>
        <authorList>
            <consortium name="US DOE Joint Genome Institute (JGI-PGF)"/>
            <person name="Walter F."/>
            <person name="Albersmeier A."/>
            <person name="Kalinowski J."/>
            <person name="Ruckert C."/>
        </authorList>
    </citation>
    <scope>NUCLEOTIDE SEQUENCE</scope>
    <source>
        <strain evidence="2">NBRC 108769</strain>
    </source>
</reference>
<dbReference type="EMBL" id="BSOH01000027">
    <property type="protein sequence ID" value="GLR19276.1"/>
    <property type="molecule type" value="Genomic_DNA"/>
</dbReference>
<evidence type="ECO:0000259" key="1">
    <source>
        <dbReference type="Pfam" id="PF10988"/>
    </source>
</evidence>
<comment type="caution">
    <text evidence="2">The sequence shown here is derived from an EMBL/GenBank/DDBJ whole genome shotgun (WGS) entry which is preliminary data.</text>
</comment>
<keyword evidence="3" id="KW-1185">Reference proteome</keyword>
<dbReference type="PANTHER" id="PTHR39200">
    <property type="entry name" value="HYPOTHETICAL EXPORTED PROTEIN"/>
    <property type="match status" value="1"/>
</dbReference>
<proteinExistence type="predicted"/>
<dbReference type="AlphaFoldDB" id="A0AA37SR59"/>
<name>A0AA37SR59_9BACT</name>
<gene>
    <name evidence="2" type="ORF">GCM10007940_38920</name>
</gene>
<dbReference type="Proteomes" id="UP001156666">
    <property type="component" value="Unassembled WGS sequence"/>
</dbReference>